<keyword evidence="3" id="KW-1185">Reference proteome</keyword>
<protein>
    <submittedName>
        <fullName evidence="2">Uncharacterized protein</fullName>
    </submittedName>
</protein>
<dbReference type="GeneID" id="9814537"/>
<dbReference type="OrthoDB" id="5780865at2759"/>
<dbReference type="RefSeq" id="XP_003113390.2">
    <property type="nucleotide sequence ID" value="XM_003113342.2"/>
</dbReference>
<proteinExistence type="predicted"/>
<evidence type="ECO:0000313" key="3">
    <source>
        <dbReference type="Proteomes" id="UP000008281"/>
    </source>
</evidence>
<accession>E3LSE3</accession>
<feature type="region of interest" description="Disordered" evidence="1">
    <location>
        <begin position="191"/>
        <end position="210"/>
    </location>
</feature>
<dbReference type="InParanoid" id="E3LSE3"/>
<reference evidence="2" key="1">
    <citation type="submission" date="2007-07" db="EMBL/GenBank/DDBJ databases">
        <title>PCAP assembly of the Caenorhabditis remanei genome.</title>
        <authorList>
            <consortium name="The Caenorhabditis remanei Sequencing Consortium"/>
            <person name="Wilson R.K."/>
        </authorList>
    </citation>
    <scope>NUCLEOTIDE SEQUENCE [LARGE SCALE GENOMIC DNA]</scope>
    <source>
        <strain evidence="2">PB4641</strain>
    </source>
</reference>
<sequence length="1131" mass="129627">MNQNHKIRPNIFMRSTGVPYNKPIVVPRSSSPQNGHERKVFIVRGNTRIPAIAVPTLSTLPKLVAATSEGKKAVTPPPKLLEKEIKEEPLDEETSGAMANITTSKPLNLRELLNPSLPPGVKSYAYPNLLVNEVKKESPPPLAMNLKSNSPRVDVPSTSNLPNIDTDRSNLKRSHKPVRHNDFVYNQSEFHEADEECGPSSKQTKSDGQSNTCRCEYVVPELEQKIDRMLEKMHFIETLARSMLGKEEAVEKERNMGNLALQKAQSEINLLKRQLIIQRKEVWKTCVICGDLNKQILMRSITEASHLHVIVAYLKFSGSIDHTRNFSTYDKYKTYECYVCLDHIDAPAKALRKVYSFPLSTTQTSEKCNLKGLLAVLKQYMPPEYNKMTEKELDEAIPNFSVPITKTAQKVDCSCCRILTKTRDRLKTVLENAEDTPTCIRLNFAVFQELTEIENQLDLVSVKTNSQTFSVNFLFQGQNEGVKAVSESLAVSLRQEAHENYLLGFEKQRMSQLNANFLKPVEQNHKKPTFEIVPFVPPKPRRRILKILPTHPGVPYSQNSHPHLLRNPIYTGKSNKNSNILMENWEPPCRSIDRKRKNPLSPILTQLSTTNGTYLKENPTHFQFFDSPNIRLEPFVNFAQGLHSPPPFNDQNTYECAKEILNSKLIVFSFRTLIAWFPEKDVNIIQGALMNLEKSGIIHYLSQPDDTIFIKEIRREYLKNLWNYGIIPEHFRQRLLSQNTSDIVRMQFEKHKKSLLTLNSKPNVSELISDILSATDNSELEIEFGKFNSEFVPVCESYRMVDSINDVFDVLDEKLGMMNRVMTSLACGENITNVVSSSEILKKVIEDCHGISSILQFQKIKLAAIKHEVPMTMEATQAYRETTILKKLLCGKKRLPESPFDITAWNKKKKRIYDMRIAGVYRSVYREFLLYPFPIFKLSSFLAKIRELPLSHKFTESQIQLLVPELMRRNMINGFFLDDGNCLIVKELSIPFIQCHLHEFLLDGDEYLEANVPVTLHKLRELIDGIEKFVVEKMDSELWAKLANIIIATVVKENGTHIRHDEFPKNLPKSVMKAITTLSRVELIELQENTNQPEMMFVKKITEKNIKRLGHLLLAQFQENSLQSAPRHKLS</sequence>
<feature type="compositionally biased region" description="Polar residues" evidence="1">
    <location>
        <begin position="146"/>
        <end position="163"/>
    </location>
</feature>
<dbReference type="eggNOG" id="ENOG502THW6">
    <property type="taxonomic scope" value="Eukaryota"/>
</dbReference>
<dbReference type="AlphaFoldDB" id="E3LSE3"/>
<gene>
    <name evidence="2" type="ORF">CRE_25577</name>
</gene>
<dbReference type="CTD" id="9814537"/>
<organism evidence="3">
    <name type="scientific">Caenorhabditis remanei</name>
    <name type="common">Caenorhabditis vulgaris</name>
    <dbReference type="NCBI Taxonomy" id="31234"/>
    <lineage>
        <taxon>Eukaryota</taxon>
        <taxon>Metazoa</taxon>
        <taxon>Ecdysozoa</taxon>
        <taxon>Nematoda</taxon>
        <taxon>Chromadorea</taxon>
        <taxon>Rhabditida</taxon>
        <taxon>Rhabditina</taxon>
        <taxon>Rhabditomorpha</taxon>
        <taxon>Rhabditoidea</taxon>
        <taxon>Rhabditidae</taxon>
        <taxon>Peloderinae</taxon>
        <taxon>Caenorhabditis</taxon>
    </lineage>
</organism>
<evidence type="ECO:0000256" key="1">
    <source>
        <dbReference type="SAM" id="MobiDB-lite"/>
    </source>
</evidence>
<dbReference type="EMBL" id="DS268414">
    <property type="protein sequence ID" value="EFP09644.1"/>
    <property type="molecule type" value="Genomic_DNA"/>
</dbReference>
<dbReference type="STRING" id="31234.E3LSE3"/>
<evidence type="ECO:0000313" key="2">
    <source>
        <dbReference type="EMBL" id="EFP09644.1"/>
    </source>
</evidence>
<feature type="compositionally biased region" description="Polar residues" evidence="1">
    <location>
        <begin position="200"/>
        <end position="210"/>
    </location>
</feature>
<dbReference type="HOGENOM" id="CLU_279023_0_0_1"/>
<dbReference type="KEGG" id="crq:GCK72_009448"/>
<dbReference type="Proteomes" id="UP000008281">
    <property type="component" value="Unassembled WGS sequence"/>
</dbReference>
<name>E3LSE3_CAERE</name>
<feature type="region of interest" description="Disordered" evidence="1">
    <location>
        <begin position="139"/>
        <end position="172"/>
    </location>
</feature>